<evidence type="ECO:0000313" key="2">
    <source>
        <dbReference type="Proteomes" id="UP000184518"/>
    </source>
</evidence>
<protein>
    <submittedName>
        <fullName evidence="1">Uncharacterized protein</fullName>
    </submittedName>
</protein>
<organism evidence="1 2">
    <name type="scientific">Chryseobacterium arachidis</name>
    <dbReference type="NCBI Taxonomy" id="1416778"/>
    <lineage>
        <taxon>Bacteria</taxon>
        <taxon>Pseudomonadati</taxon>
        <taxon>Bacteroidota</taxon>
        <taxon>Flavobacteriia</taxon>
        <taxon>Flavobacteriales</taxon>
        <taxon>Weeksellaceae</taxon>
        <taxon>Chryseobacterium group</taxon>
        <taxon>Chryseobacterium</taxon>
    </lineage>
</organism>
<dbReference type="AlphaFoldDB" id="A0A1M4WHN0"/>
<accession>A0A1M4WHN0</accession>
<evidence type="ECO:0000313" key="1">
    <source>
        <dbReference type="EMBL" id="SHE80724.1"/>
    </source>
</evidence>
<dbReference type="STRING" id="1416778.SAMN05443633_10250"/>
<sequence>MSYPLVKITNSTNFVVSGKVSYMSIFCSDDNYTVSPNTTWEASSRGVCLLTEITATVKTPNGNIVATPYTSSGTSYSNFAILQTGPTSFAVTRIVNMVEDVALVPEDHAEPTTQQK</sequence>
<gene>
    <name evidence="1" type="ORF">SAMN05443633_10250</name>
</gene>
<proteinExistence type="predicted"/>
<reference evidence="2" key="1">
    <citation type="submission" date="2016-11" db="EMBL/GenBank/DDBJ databases">
        <authorList>
            <person name="Varghese N."/>
            <person name="Submissions S."/>
        </authorList>
    </citation>
    <scope>NUCLEOTIDE SEQUENCE [LARGE SCALE GENOMIC DNA]</scope>
    <source>
        <strain evidence="2">DSM 27619</strain>
    </source>
</reference>
<keyword evidence="2" id="KW-1185">Reference proteome</keyword>
<dbReference type="EMBL" id="FQUT01000002">
    <property type="protein sequence ID" value="SHE80724.1"/>
    <property type="molecule type" value="Genomic_DNA"/>
</dbReference>
<name>A0A1M4WHN0_9FLAO</name>
<dbReference type="Proteomes" id="UP000184518">
    <property type="component" value="Unassembled WGS sequence"/>
</dbReference>
<dbReference type="RefSeq" id="WP_072953332.1">
    <property type="nucleotide sequence ID" value="NZ_FQUT01000002.1"/>
</dbReference>